<reference evidence="2" key="1">
    <citation type="journal article" date="2023" name="Science">
        <title>Genome structures resolve the early diversification of teleost fishes.</title>
        <authorList>
            <person name="Parey E."/>
            <person name="Louis A."/>
            <person name="Montfort J."/>
            <person name="Bouchez O."/>
            <person name="Roques C."/>
            <person name="Iampietro C."/>
            <person name="Lluch J."/>
            <person name="Castinel A."/>
            <person name="Donnadieu C."/>
            <person name="Desvignes T."/>
            <person name="Floi Bucao C."/>
            <person name="Jouanno E."/>
            <person name="Wen M."/>
            <person name="Mejri S."/>
            <person name="Dirks R."/>
            <person name="Jansen H."/>
            <person name="Henkel C."/>
            <person name="Chen W.J."/>
            <person name="Zahm M."/>
            <person name="Cabau C."/>
            <person name="Klopp C."/>
            <person name="Thompson A.W."/>
            <person name="Robinson-Rechavi M."/>
            <person name="Braasch I."/>
            <person name="Lecointre G."/>
            <person name="Bobe J."/>
            <person name="Postlethwait J.H."/>
            <person name="Berthelot C."/>
            <person name="Roest Crollius H."/>
            <person name="Guiguen Y."/>
        </authorList>
    </citation>
    <scope>NUCLEOTIDE SEQUENCE</scope>
    <source>
        <strain evidence="2">NC1722</strain>
    </source>
</reference>
<comment type="caution">
    <text evidence="2">The sequence shown here is derived from an EMBL/GenBank/DDBJ whole genome shotgun (WGS) entry which is preliminary data.</text>
</comment>
<dbReference type="AlphaFoldDB" id="A0AAD7RYI7"/>
<feature type="region of interest" description="Disordered" evidence="1">
    <location>
        <begin position="1"/>
        <end position="30"/>
    </location>
</feature>
<feature type="compositionally biased region" description="Basic and acidic residues" evidence="1">
    <location>
        <begin position="1"/>
        <end position="10"/>
    </location>
</feature>
<keyword evidence="3" id="KW-1185">Reference proteome</keyword>
<evidence type="ECO:0000313" key="2">
    <source>
        <dbReference type="EMBL" id="KAJ8392557.1"/>
    </source>
</evidence>
<organism evidence="2 3">
    <name type="scientific">Aldrovandia affinis</name>
    <dbReference type="NCBI Taxonomy" id="143900"/>
    <lineage>
        <taxon>Eukaryota</taxon>
        <taxon>Metazoa</taxon>
        <taxon>Chordata</taxon>
        <taxon>Craniata</taxon>
        <taxon>Vertebrata</taxon>
        <taxon>Euteleostomi</taxon>
        <taxon>Actinopterygii</taxon>
        <taxon>Neopterygii</taxon>
        <taxon>Teleostei</taxon>
        <taxon>Notacanthiformes</taxon>
        <taxon>Halosauridae</taxon>
        <taxon>Aldrovandia</taxon>
    </lineage>
</organism>
<dbReference type="EMBL" id="JAINUG010000145">
    <property type="protein sequence ID" value="KAJ8392557.1"/>
    <property type="molecule type" value="Genomic_DNA"/>
</dbReference>
<feature type="region of interest" description="Disordered" evidence="1">
    <location>
        <begin position="43"/>
        <end position="74"/>
    </location>
</feature>
<protein>
    <submittedName>
        <fullName evidence="2">Uncharacterized protein</fullName>
    </submittedName>
</protein>
<proteinExistence type="predicted"/>
<sequence>MKSLPKDKTVKWSPSLTDGPAQDGKTDKNDIVRSALLRAGELQRSLGHQSSGQAGERAKKGPCTSPNIRGMEKGLDTAPLGSFWLRRGAAEPSLDSWRRGCLIALCAAGESQLRAQQQSLNAIFIPKCSAAMATASRFLILTPSLRLQRTTAAGHRSFCRSKSCSSPCNWADRGKRSVCGGRRSRANPGVRAAWSAAERTQEARPARSASERRAGSALQRLMELLIAFTVLRQVSCQYRLPVGEIWDSVSHPEHVEAGLAR</sequence>
<evidence type="ECO:0000313" key="3">
    <source>
        <dbReference type="Proteomes" id="UP001221898"/>
    </source>
</evidence>
<evidence type="ECO:0000256" key="1">
    <source>
        <dbReference type="SAM" id="MobiDB-lite"/>
    </source>
</evidence>
<gene>
    <name evidence="2" type="ORF">AAFF_G00074350</name>
</gene>
<name>A0AAD7RYI7_9TELE</name>
<dbReference type="Proteomes" id="UP001221898">
    <property type="component" value="Unassembled WGS sequence"/>
</dbReference>
<accession>A0AAD7RYI7</accession>